<organism evidence="2 3">
    <name type="scientific">Ceraceosorus guamensis</name>
    <dbReference type="NCBI Taxonomy" id="1522189"/>
    <lineage>
        <taxon>Eukaryota</taxon>
        <taxon>Fungi</taxon>
        <taxon>Dikarya</taxon>
        <taxon>Basidiomycota</taxon>
        <taxon>Ustilaginomycotina</taxon>
        <taxon>Exobasidiomycetes</taxon>
        <taxon>Ceraceosorales</taxon>
        <taxon>Ceraceosoraceae</taxon>
        <taxon>Ceraceosorus</taxon>
    </lineage>
</organism>
<feature type="compositionally biased region" description="Polar residues" evidence="1">
    <location>
        <begin position="1"/>
        <end position="15"/>
    </location>
</feature>
<proteinExistence type="predicted"/>
<accession>A0A316W074</accession>
<dbReference type="Proteomes" id="UP000245783">
    <property type="component" value="Unassembled WGS sequence"/>
</dbReference>
<evidence type="ECO:0000256" key="1">
    <source>
        <dbReference type="SAM" id="MobiDB-lite"/>
    </source>
</evidence>
<evidence type="ECO:0000313" key="2">
    <source>
        <dbReference type="EMBL" id="PWN43317.1"/>
    </source>
</evidence>
<dbReference type="InParanoid" id="A0A316W074"/>
<feature type="region of interest" description="Disordered" evidence="1">
    <location>
        <begin position="1"/>
        <end position="26"/>
    </location>
</feature>
<protein>
    <submittedName>
        <fullName evidence="2">Uncharacterized protein</fullName>
    </submittedName>
</protein>
<reference evidence="2 3" key="1">
    <citation type="journal article" date="2018" name="Mol. Biol. Evol.">
        <title>Broad Genomic Sampling Reveals a Smut Pathogenic Ancestry of the Fungal Clade Ustilaginomycotina.</title>
        <authorList>
            <person name="Kijpornyongpan T."/>
            <person name="Mondo S.J."/>
            <person name="Barry K."/>
            <person name="Sandor L."/>
            <person name="Lee J."/>
            <person name="Lipzen A."/>
            <person name="Pangilinan J."/>
            <person name="LaButti K."/>
            <person name="Hainaut M."/>
            <person name="Henrissat B."/>
            <person name="Grigoriev I.V."/>
            <person name="Spatafora J.W."/>
            <person name="Aime M.C."/>
        </authorList>
    </citation>
    <scope>NUCLEOTIDE SEQUENCE [LARGE SCALE GENOMIC DNA]</scope>
    <source>
        <strain evidence="2 3">MCA 4658</strain>
    </source>
</reference>
<sequence length="92" mass="9823">MSKSTSAPSWMSVPQPNLARQRPCLRPTPSRSRIVVLSLAVMPSKGSVVSTAEVRSTTDGCLANGYANGCSIEVQGTAYDGLRDDETRPLLQ</sequence>
<dbReference type="AlphaFoldDB" id="A0A316W074"/>
<keyword evidence="3" id="KW-1185">Reference proteome</keyword>
<name>A0A316W074_9BASI</name>
<dbReference type="GeneID" id="37039649"/>
<gene>
    <name evidence="2" type="ORF">IE81DRAFT_95607</name>
</gene>
<dbReference type="RefSeq" id="XP_025370477.1">
    <property type="nucleotide sequence ID" value="XM_025517779.1"/>
</dbReference>
<evidence type="ECO:0000313" key="3">
    <source>
        <dbReference type="Proteomes" id="UP000245783"/>
    </source>
</evidence>
<dbReference type="EMBL" id="KZ819371">
    <property type="protein sequence ID" value="PWN43317.1"/>
    <property type="molecule type" value="Genomic_DNA"/>
</dbReference>